<reference evidence="4" key="1">
    <citation type="journal article" date="2019" name="Int. J. Syst. Evol. Microbiol.">
        <title>The Global Catalogue of Microorganisms (GCM) 10K type strain sequencing project: providing services to taxonomists for standard genome sequencing and annotation.</title>
        <authorList>
            <consortium name="The Broad Institute Genomics Platform"/>
            <consortium name="The Broad Institute Genome Sequencing Center for Infectious Disease"/>
            <person name="Wu L."/>
            <person name="Ma J."/>
        </authorList>
    </citation>
    <scope>NUCLEOTIDE SEQUENCE [LARGE SCALE GENOMIC DNA]</scope>
    <source>
        <strain evidence="4">JCM 18537</strain>
    </source>
</reference>
<organism evidence="3 4">
    <name type="scientific">Microbacterium gilvum</name>
    <dbReference type="NCBI Taxonomy" id="1336204"/>
    <lineage>
        <taxon>Bacteria</taxon>
        <taxon>Bacillati</taxon>
        <taxon>Actinomycetota</taxon>
        <taxon>Actinomycetes</taxon>
        <taxon>Micrococcales</taxon>
        <taxon>Microbacteriaceae</taxon>
        <taxon>Microbacterium</taxon>
    </lineage>
</organism>
<feature type="domain" description="HTH merR-type" evidence="2">
    <location>
        <begin position="1"/>
        <end position="70"/>
    </location>
</feature>
<evidence type="ECO:0000256" key="1">
    <source>
        <dbReference type="SAM" id="MobiDB-lite"/>
    </source>
</evidence>
<accession>A0ABP9ALW1</accession>
<dbReference type="SUPFAM" id="SSF46955">
    <property type="entry name" value="Putative DNA-binding domain"/>
    <property type="match status" value="1"/>
</dbReference>
<dbReference type="SMART" id="SM00422">
    <property type="entry name" value="HTH_MERR"/>
    <property type="match status" value="1"/>
</dbReference>
<dbReference type="InterPro" id="IPR000551">
    <property type="entry name" value="MerR-type_HTH_dom"/>
</dbReference>
<evidence type="ECO:0000313" key="3">
    <source>
        <dbReference type="EMBL" id="GAA4783276.1"/>
    </source>
</evidence>
<sequence>MKLSELSLRSGASVPTLKYWMREGILPPGVLRNQTTAVYDERHRERVALIRTLREDFDLPIVRIRRLVSLIDDPGVPLLDVMQECQLIAVGLAPGGDGDDSAPVMAVIRDLGWPDAASIARDALASALDDAARAGVPFSTETLTAYGRALAPFAAADIAVIHPEGSRDAVARGLLRGAAAQARVLLAMNQLAHTSEAIRRTRGRGPAPASPSADD</sequence>
<dbReference type="Gene3D" id="1.10.1660.10">
    <property type="match status" value="1"/>
</dbReference>
<dbReference type="Pfam" id="PF13411">
    <property type="entry name" value="MerR_1"/>
    <property type="match status" value="1"/>
</dbReference>
<dbReference type="EMBL" id="BAABKO010000006">
    <property type="protein sequence ID" value="GAA4783276.1"/>
    <property type="molecule type" value="Genomic_DNA"/>
</dbReference>
<evidence type="ECO:0000259" key="2">
    <source>
        <dbReference type="PROSITE" id="PS50937"/>
    </source>
</evidence>
<evidence type="ECO:0000313" key="4">
    <source>
        <dbReference type="Proteomes" id="UP001501645"/>
    </source>
</evidence>
<feature type="region of interest" description="Disordered" evidence="1">
    <location>
        <begin position="196"/>
        <end position="215"/>
    </location>
</feature>
<proteinExistence type="predicted"/>
<gene>
    <name evidence="3" type="ORF">GCM10023351_30830</name>
</gene>
<dbReference type="PROSITE" id="PS50937">
    <property type="entry name" value="HTH_MERR_2"/>
    <property type="match status" value="1"/>
</dbReference>
<name>A0ABP9ALW1_9MICO</name>
<protein>
    <submittedName>
        <fullName evidence="3">MerR family transcriptional regulator</fullName>
    </submittedName>
</protein>
<dbReference type="InterPro" id="IPR009061">
    <property type="entry name" value="DNA-bd_dom_put_sf"/>
</dbReference>
<comment type="caution">
    <text evidence="3">The sequence shown here is derived from an EMBL/GenBank/DDBJ whole genome shotgun (WGS) entry which is preliminary data.</text>
</comment>
<dbReference type="Proteomes" id="UP001501645">
    <property type="component" value="Unassembled WGS sequence"/>
</dbReference>
<keyword evidence="4" id="KW-1185">Reference proteome</keyword>
<dbReference type="RefSeq" id="WP_345441152.1">
    <property type="nucleotide sequence ID" value="NZ_BAABKO010000006.1"/>
</dbReference>